<dbReference type="PANTHER" id="PTHR30250">
    <property type="entry name" value="PST FAMILY PREDICTED COLANIC ACID TRANSPORTER"/>
    <property type="match status" value="1"/>
</dbReference>
<dbReference type="EMBL" id="CP023004">
    <property type="protein sequence ID" value="AWI08344.1"/>
    <property type="molecule type" value="Genomic_DNA"/>
</dbReference>
<keyword evidence="2" id="KW-1003">Cell membrane</keyword>
<dbReference type="PANTHER" id="PTHR30250:SF11">
    <property type="entry name" value="O-ANTIGEN TRANSPORTER-RELATED"/>
    <property type="match status" value="1"/>
</dbReference>
<organism evidence="7 8">
    <name type="scientific">Ereboglobus luteus</name>
    <dbReference type="NCBI Taxonomy" id="1796921"/>
    <lineage>
        <taxon>Bacteria</taxon>
        <taxon>Pseudomonadati</taxon>
        <taxon>Verrucomicrobiota</taxon>
        <taxon>Opitutia</taxon>
        <taxon>Opitutales</taxon>
        <taxon>Opitutaceae</taxon>
        <taxon>Ereboglobus</taxon>
    </lineage>
</organism>
<feature type="transmembrane region" description="Helical" evidence="6">
    <location>
        <begin position="21"/>
        <end position="43"/>
    </location>
</feature>
<protein>
    <recommendedName>
        <fullName evidence="9">Polysaccharide biosynthesis protein</fullName>
    </recommendedName>
</protein>
<dbReference type="AlphaFoldDB" id="A0A2U8E0W8"/>
<feature type="transmembrane region" description="Helical" evidence="6">
    <location>
        <begin position="375"/>
        <end position="393"/>
    </location>
</feature>
<evidence type="ECO:0000256" key="2">
    <source>
        <dbReference type="ARBA" id="ARBA00022475"/>
    </source>
</evidence>
<evidence type="ECO:0000256" key="1">
    <source>
        <dbReference type="ARBA" id="ARBA00004651"/>
    </source>
</evidence>
<feature type="transmembrane region" description="Helical" evidence="6">
    <location>
        <begin position="181"/>
        <end position="202"/>
    </location>
</feature>
<dbReference type="KEGG" id="elut:CKA38_02890"/>
<dbReference type="Proteomes" id="UP000244896">
    <property type="component" value="Chromosome"/>
</dbReference>
<keyword evidence="5 6" id="KW-0472">Membrane</keyword>
<feature type="transmembrane region" description="Helical" evidence="6">
    <location>
        <begin position="49"/>
        <end position="73"/>
    </location>
</feature>
<reference evidence="7 8" key="1">
    <citation type="journal article" date="2018" name="Syst. Appl. Microbiol.">
        <title>Ereboglobus luteus gen. nov. sp. nov. from cockroach guts, and new insights into the oxygen relationship of the genera Opitutus and Didymococcus (Verrucomicrobia: Opitutaceae).</title>
        <authorList>
            <person name="Tegtmeier D."/>
            <person name="Belitz A."/>
            <person name="Radek R."/>
            <person name="Heimerl T."/>
            <person name="Brune A."/>
        </authorList>
    </citation>
    <scope>NUCLEOTIDE SEQUENCE [LARGE SCALE GENOMIC DNA]</scope>
    <source>
        <strain evidence="7 8">Ho45</strain>
    </source>
</reference>
<dbReference type="Pfam" id="PF13440">
    <property type="entry name" value="Polysacc_synt_3"/>
    <property type="match status" value="1"/>
</dbReference>
<accession>A0A2U8E0W8</accession>
<keyword evidence="4 6" id="KW-1133">Transmembrane helix</keyword>
<keyword evidence="3 6" id="KW-0812">Transmembrane</keyword>
<evidence type="ECO:0000256" key="5">
    <source>
        <dbReference type="ARBA" id="ARBA00023136"/>
    </source>
</evidence>
<feature type="transmembrane region" description="Helical" evidence="6">
    <location>
        <begin position="257"/>
        <end position="280"/>
    </location>
</feature>
<dbReference type="GO" id="GO:0005886">
    <property type="term" value="C:plasma membrane"/>
    <property type="evidence" value="ECO:0007669"/>
    <property type="project" value="UniProtKB-SubCell"/>
</dbReference>
<evidence type="ECO:0000313" key="8">
    <source>
        <dbReference type="Proteomes" id="UP000244896"/>
    </source>
</evidence>
<proteinExistence type="predicted"/>
<evidence type="ECO:0008006" key="9">
    <source>
        <dbReference type="Google" id="ProtNLM"/>
    </source>
</evidence>
<keyword evidence="8" id="KW-1185">Reference proteome</keyword>
<feature type="transmembrane region" description="Helical" evidence="6">
    <location>
        <begin position="97"/>
        <end position="115"/>
    </location>
</feature>
<evidence type="ECO:0000256" key="3">
    <source>
        <dbReference type="ARBA" id="ARBA00022692"/>
    </source>
</evidence>
<evidence type="ECO:0000256" key="6">
    <source>
        <dbReference type="SAM" id="Phobius"/>
    </source>
</evidence>
<sequence>MADNDKRIENAGGVKRLLPIMLTQAVGLVCGVAGITITSRLVAPEAYGAYGIFLTLTPLGIAVIHAGLVKFVARHWAESNNRAALLREVTRAAARKLPWLAAATLAAVWLVPGLRANGAPWWGTWLLLFAGASLMTAAWLRQTALQAGREHWRDCGVSAAGSVTRSFVPPLLYAAAGGTLLALQAGFVIHALVLATAAILAVRKNSAAQNESQPPPKQLSAIYDGPLFVVLAVAAWMLTAVNRWVVAGFFGTETAGYFTLAGNVAVIVTSMLAVMFTQYWQPVVFAMPSRTAEERRALANSVDIVSLTYALCGLAGIGFLHAFAPFLIGSVIDAKYTGALGMIAPVGCFGVAVATGQFSHMLLLAGHKESACARVDLSGAAVLVAGSVIAAAAGGETWFWRWLLVSPIVPWLLQRTLARRVLLG</sequence>
<evidence type="ECO:0000256" key="4">
    <source>
        <dbReference type="ARBA" id="ARBA00022989"/>
    </source>
</evidence>
<comment type="subcellular location">
    <subcellularLocation>
        <location evidence="1">Cell membrane</location>
        <topology evidence="1">Multi-pass membrane protein</topology>
    </subcellularLocation>
</comment>
<gene>
    <name evidence="7" type="ORF">CKA38_02890</name>
</gene>
<feature type="transmembrane region" description="Helical" evidence="6">
    <location>
        <begin position="301"/>
        <end position="328"/>
    </location>
</feature>
<dbReference type="InterPro" id="IPR050833">
    <property type="entry name" value="Poly_Biosynth_Transport"/>
</dbReference>
<feature type="transmembrane region" description="Helical" evidence="6">
    <location>
        <begin position="121"/>
        <end position="140"/>
    </location>
</feature>
<feature type="transmembrane region" description="Helical" evidence="6">
    <location>
        <begin position="223"/>
        <end position="245"/>
    </location>
</feature>
<feature type="transmembrane region" description="Helical" evidence="6">
    <location>
        <begin position="340"/>
        <end position="363"/>
    </location>
</feature>
<dbReference type="RefSeq" id="WP_108824151.1">
    <property type="nucleotide sequence ID" value="NZ_CP023004.1"/>
</dbReference>
<name>A0A2U8E0W8_9BACT</name>
<evidence type="ECO:0000313" key="7">
    <source>
        <dbReference type="EMBL" id="AWI08344.1"/>
    </source>
</evidence>
<dbReference type="OrthoDB" id="190548at2"/>